<evidence type="ECO:0000313" key="1">
    <source>
        <dbReference type="EMBL" id="KXT72212.1"/>
    </source>
</evidence>
<dbReference type="EMBL" id="LQRC01000117">
    <property type="protein sequence ID" value="KXT72212.1"/>
    <property type="molecule type" value="Genomic_DNA"/>
</dbReference>
<dbReference type="Proteomes" id="UP000070096">
    <property type="component" value="Unassembled WGS sequence"/>
</dbReference>
<dbReference type="PATRIC" id="fig|1302.21.peg.877"/>
<reference evidence="1 2" key="1">
    <citation type="submission" date="2016-01" db="EMBL/GenBank/DDBJ databases">
        <title>Highly variable Streptococcus oralis are common among viridans streptococci isolated from primates.</title>
        <authorList>
            <person name="Denapaite D."/>
            <person name="Rieger M."/>
            <person name="Koendgen S."/>
            <person name="Brueckner R."/>
            <person name="Ochigava I."/>
            <person name="Kappeler P."/>
            <person name="Maetz-Rensing K."/>
            <person name="Leendertz F."/>
            <person name="Hakenbeck R."/>
        </authorList>
    </citation>
    <scope>NUCLEOTIDE SEQUENCE [LARGE SCALE GENOMIC DNA]</scope>
    <source>
        <strain evidence="1 2">DD07</strain>
    </source>
</reference>
<proteinExistence type="predicted"/>
<accession>A0A139N8J8</accession>
<dbReference type="AlphaFoldDB" id="A0A139N8J8"/>
<comment type="caution">
    <text evidence="1">The sequence shown here is derived from an EMBL/GenBank/DDBJ whole genome shotgun (WGS) entry which is preliminary data.</text>
</comment>
<evidence type="ECO:0000313" key="2">
    <source>
        <dbReference type="Proteomes" id="UP000070096"/>
    </source>
</evidence>
<gene>
    <name evidence="1" type="ORF">SGODD07_00784</name>
</gene>
<protein>
    <submittedName>
        <fullName evidence="1">Uncharacterized protein</fullName>
    </submittedName>
</protein>
<name>A0A139N8J8_STRGN</name>
<organism evidence="1 2">
    <name type="scientific">Streptococcus gordonii</name>
    <dbReference type="NCBI Taxonomy" id="1302"/>
    <lineage>
        <taxon>Bacteria</taxon>
        <taxon>Bacillati</taxon>
        <taxon>Bacillota</taxon>
        <taxon>Bacilli</taxon>
        <taxon>Lactobacillales</taxon>
        <taxon>Streptococcaceae</taxon>
        <taxon>Streptococcus</taxon>
    </lineage>
</organism>
<sequence length="241" mass="27705">MKIRINQKEVSKERIEQWRKKRILKVAKKLNLQLPNTDNTEILDQALLEAKMKLTYEELIQQIGTKLKWSQYLMKWAAKWSKKPRKRAVVTIFASGLTAASFSKRLEKLMLEKTNVHKRVNLGACPDHYALQAHGGILEVIETAGNNPLPTQFFLDLGGEAEIEEPRDASYPFQSVGVARLANGCNIGGIRHQFRDTEKGLEARFCVEFPSLCPDSLIKEHQLHLSAEWSRWIAWCKEHKE</sequence>